<accession>A0AAV8SX45</accession>
<dbReference type="Gene3D" id="2.40.40.10">
    <property type="entry name" value="RlpA-like domain"/>
    <property type="match status" value="1"/>
</dbReference>
<keyword evidence="4" id="KW-1185">Reference proteome</keyword>
<feature type="chain" id="PRO_5044012455" description="RlpA-like protein double-psi beta-barrel domain-containing protein" evidence="1">
    <location>
        <begin position="30"/>
        <end position="135"/>
    </location>
</feature>
<dbReference type="EMBL" id="JAIWQS010000007">
    <property type="protein sequence ID" value="KAJ8758583.1"/>
    <property type="molecule type" value="Genomic_DNA"/>
</dbReference>
<dbReference type="CDD" id="cd22269">
    <property type="entry name" value="DPBB_EG45-like"/>
    <property type="match status" value="1"/>
</dbReference>
<protein>
    <recommendedName>
        <fullName evidence="2">RlpA-like protein double-psi beta-barrel domain-containing protein</fullName>
    </recommendedName>
</protein>
<dbReference type="SUPFAM" id="SSF50685">
    <property type="entry name" value="Barwin-like endoglucanases"/>
    <property type="match status" value="1"/>
</dbReference>
<sequence length="135" mass="14720">MALRPQSSIPVLTIVSLLLSSSYSLKAYAQVYGYGTATYYDPPYTPSACFGEHKQGVMVAQVGATLWNGGLACGQTFAVTCRSACKDQKTVKVKIVEFCRTCTDTMALSREAYDQISYTNGGGSMYIYYQQNAKV</sequence>
<proteinExistence type="predicted"/>
<dbReference type="Proteomes" id="UP001159364">
    <property type="component" value="Linkage Group LG07"/>
</dbReference>
<dbReference type="AlphaFoldDB" id="A0AAV8SX45"/>
<dbReference type="Pfam" id="PF03330">
    <property type="entry name" value="DPBB_1"/>
    <property type="match status" value="1"/>
</dbReference>
<feature type="domain" description="RlpA-like protein double-psi beta-barrel" evidence="2">
    <location>
        <begin position="60"/>
        <end position="122"/>
    </location>
</feature>
<evidence type="ECO:0000313" key="4">
    <source>
        <dbReference type="Proteomes" id="UP001159364"/>
    </source>
</evidence>
<comment type="caution">
    <text evidence="3">The sequence shown here is derived from an EMBL/GenBank/DDBJ whole genome shotgun (WGS) entry which is preliminary data.</text>
</comment>
<dbReference type="GO" id="GO:0009627">
    <property type="term" value="P:systemic acquired resistance"/>
    <property type="evidence" value="ECO:0007669"/>
    <property type="project" value="InterPro"/>
</dbReference>
<dbReference type="GO" id="GO:0048046">
    <property type="term" value="C:apoplast"/>
    <property type="evidence" value="ECO:0007669"/>
    <property type="project" value="InterPro"/>
</dbReference>
<organism evidence="3 4">
    <name type="scientific">Erythroxylum novogranatense</name>
    <dbReference type="NCBI Taxonomy" id="1862640"/>
    <lineage>
        <taxon>Eukaryota</taxon>
        <taxon>Viridiplantae</taxon>
        <taxon>Streptophyta</taxon>
        <taxon>Embryophyta</taxon>
        <taxon>Tracheophyta</taxon>
        <taxon>Spermatophyta</taxon>
        <taxon>Magnoliopsida</taxon>
        <taxon>eudicotyledons</taxon>
        <taxon>Gunneridae</taxon>
        <taxon>Pentapetalae</taxon>
        <taxon>rosids</taxon>
        <taxon>fabids</taxon>
        <taxon>Malpighiales</taxon>
        <taxon>Erythroxylaceae</taxon>
        <taxon>Erythroxylum</taxon>
    </lineage>
</organism>
<evidence type="ECO:0000256" key="1">
    <source>
        <dbReference type="SAM" id="SignalP"/>
    </source>
</evidence>
<evidence type="ECO:0000313" key="3">
    <source>
        <dbReference type="EMBL" id="KAJ8758583.1"/>
    </source>
</evidence>
<name>A0AAV8SX45_9ROSI</name>
<evidence type="ECO:0000259" key="2">
    <source>
        <dbReference type="Pfam" id="PF03330"/>
    </source>
</evidence>
<dbReference type="InterPro" id="IPR044206">
    <property type="entry name" value="EGC1/2"/>
</dbReference>
<gene>
    <name evidence="3" type="ORF">K2173_000304</name>
</gene>
<dbReference type="PANTHER" id="PTHR47295:SF2">
    <property type="entry name" value="EG45-LIKE DOMAIN CONTAINING PROTEIN 1-RELATED"/>
    <property type="match status" value="1"/>
</dbReference>
<dbReference type="InterPro" id="IPR009009">
    <property type="entry name" value="RlpA-like_DPBB"/>
</dbReference>
<dbReference type="PANTHER" id="PTHR47295">
    <property type="entry name" value="EG45-LIKE DOMAIN CONTAINING PROTEIN 1-RELATED"/>
    <property type="match status" value="1"/>
</dbReference>
<dbReference type="InterPro" id="IPR036908">
    <property type="entry name" value="RlpA-like_sf"/>
</dbReference>
<keyword evidence="1" id="KW-0732">Signal</keyword>
<feature type="signal peptide" evidence="1">
    <location>
        <begin position="1"/>
        <end position="29"/>
    </location>
</feature>
<reference evidence="3 4" key="1">
    <citation type="submission" date="2021-09" db="EMBL/GenBank/DDBJ databases">
        <title>Genomic insights and catalytic innovation underlie evolution of tropane alkaloids biosynthesis.</title>
        <authorList>
            <person name="Wang Y.-J."/>
            <person name="Tian T."/>
            <person name="Huang J.-P."/>
            <person name="Huang S.-X."/>
        </authorList>
    </citation>
    <scope>NUCLEOTIDE SEQUENCE [LARGE SCALE GENOMIC DNA]</scope>
    <source>
        <strain evidence="3">KIB-2018</strain>
        <tissue evidence="3">Leaf</tissue>
    </source>
</reference>